<feature type="compositionally biased region" description="Acidic residues" evidence="1">
    <location>
        <begin position="204"/>
        <end position="217"/>
    </location>
</feature>
<reference evidence="3 4" key="1">
    <citation type="submission" date="2018-08" db="EMBL/GenBank/DDBJ databases">
        <title>Horizontal acquisition of hydrogen conversion ability and other habitat adaptations in Hydrogenovibrio crunogenus strains.</title>
        <authorList>
            <person name="Gonnella G."/>
            <person name="Adam N."/>
            <person name="Perner M."/>
        </authorList>
    </citation>
    <scope>NUCLEOTIDE SEQUENCE [LARGE SCALE GENOMIC DNA]</scope>
    <source>
        <strain evidence="3 4">SP-41</strain>
    </source>
</reference>
<evidence type="ECO:0000256" key="1">
    <source>
        <dbReference type="SAM" id="MobiDB-lite"/>
    </source>
</evidence>
<accession>A0A4P7NYU4</accession>
<dbReference type="InterPro" id="IPR041651">
    <property type="entry name" value="DUF5610"/>
</dbReference>
<dbReference type="EMBL" id="CP032096">
    <property type="protein sequence ID" value="QBZ82685.1"/>
    <property type="molecule type" value="Genomic_DNA"/>
</dbReference>
<feature type="compositionally biased region" description="Polar residues" evidence="1">
    <location>
        <begin position="24"/>
        <end position="37"/>
    </location>
</feature>
<feature type="domain" description="DUF5610" evidence="2">
    <location>
        <begin position="71"/>
        <end position="193"/>
    </location>
</feature>
<name>A0A4P7NYU4_9GAMM</name>
<evidence type="ECO:0000313" key="3">
    <source>
        <dbReference type="EMBL" id="QBZ82685.1"/>
    </source>
</evidence>
<sequence length="223" mass="24280">MPISNIPPGLMAYQKLAGHDNRNEQAQSANKSEQHPGQGQIKADQMTIRNERQASLVAHLFGDSSKAIENSLKMTFQAAIEKLNETLTPELGENAISQEALKKQGGMEYWTPENTAGRIVSGATAFLPAFQKAHPELEGEALMQEFMSVVGGGLQQGFDEAQGILSDLNVFDGQVKDTFSATTDLVSKGMENFRREFLGLPPLEEAEVTDSAEEEQVPSEPNT</sequence>
<evidence type="ECO:0000259" key="2">
    <source>
        <dbReference type="Pfam" id="PF18433"/>
    </source>
</evidence>
<gene>
    <name evidence="3" type="ORF">GHNINEIG_00720</name>
</gene>
<dbReference type="AlphaFoldDB" id="A0A4P7NYU4"/>
<dbReference type="Proteomes" id="UP000296201">
    <property type="component" value="Chromosome"/>
</dbReference>
<proteinExistence type="predicted"/>
<feature type="region of interest" description="Disordered" evidence="1">
    <location>
        <begin position="20"/>
        <end position="43"/>
    </location>
</feature>
<keyword evidence="4" id="KW-1185">Reference proteome</keyword>
<dbReference type="RefSeq" id="WP_135795372.1">
    <property type="nucleotide sequence ID" value="NZ_CP032096.1"/>
</dbReference>
<dbReference type="Gene3D" id="1.10.132.90">
    <property type="match status" value="1"/>
</dbReference>
<evidence type="ECO:0000313" key="4">
    <source>
        <dbReference type="Proteomes" id="UP000296201"/>
    </source>
</evidence>
<protein>
    <recommendedName>
        <fullName evidence="2">DUF5610 domain-containing protein</fullName>
    </recommendedName>
</protein>
<organism evidence="3 4">
    <name type="scientific">Hydrogenovibrio crunogenus</name>
    <dbReference type="NCBI Taxonomy" id="39765"/>
    <lineage>
        <taxon>Bacteria</taxon>
        <taxon>Pseudomonadati</taxon>
        <taxon>Pseudomonadota</taxon>
        <taxon>Gammaproteobacteria</taxon>
        <taxon>Thiotrichales</taxon>
        <taxon>Piscirickettsiaceae</taxon>
        <taxon>Hydrogenovibrio</taxon>
    </lineage>
</organism>
<dbReference type="Pfam" id="PF18433">
    <property type="entry name" value="DUF5610"/>
    <property type="match status" value="1"/>
</dbReference>
<feature type="region of interest" description="Disordered" evidence="1">
    <location>
        <begin position="199"/>
        <end position="223"/>
    </location>
</feature>
<dbReference type="OrthoDB" id="7366224at2"/>